<evidence type="ECO:0000259" key="6">
    <source>
        <dbReference type="PROSITE" id="PS51704"/>
    </source>
</evidence>
<dbReference type="PANTHER" id="PTHR47449">
    <property type="entry name" value="GLYCEROPHOSPHODIESTER PHOSPHODIESTERASE GDPD4"/>
    <property type="match status" value="1"/>
</dbReference>
<accession>A0A1D2A346</accession>
<dbReference type="AlphaFoldDB" id="A0A1D2A346"/>
<dbReference type="CDD" id="cd08556">
    <property type="entry name" value="GDPD"/>
    <property type="match status" value="1"/>
</dbReference>
<evidence type="ECO:0000256" key="1">
    <source>
        <dbReference type="ARBA" id="ARBA00012247"/>
    </source>
</evidence>
<evidence type="ECO:0000313" key="7">
    <source>
        <dbReference type="EMBL" id="JAT73353.1"/>
    </source>
</evidence>
<dbReference type="PROSITE" id="PS51704">
    <property type="entry name" value="GP_PDE"/>
    <property type="match status" value="1"/>
</dbReference>
<dbReference type="InterPro" id="IPR017946">
    <property type="entry name" value="PLC-like_Pdiesterase_TIM-brl"/>
</dbReference>
<dbReference type="InterPro" id="IPR044236">
    <property type="entry name" value="GDPD4"/>
</dbReference>
<gene>
    <name evidence="7" type="ORF">g.37138</name>
</gene>
<evidence type="ECO:0000256" key="2">
    <source>
        <dbReference type="ARBA" id="ARBA00022798"/>
    </source>
</evidence>
<keyword evidence="5" id="KW-0812">Transmembrane</keyword>
<dbReference type="SUPFAM" id="SSF51695">
    <property type="entry name" value="PLC-like phosphodiesterases"/>
    <property type="match status" value="1"/>
</dbReference>
<dbReference type="EMBL" id="GDKF01005269">
    <property type="protein sequence ID" value="JAT73353.1"/>
    <property type="molecule type" value="Transcribed_RNA"/>
</dbReference>
<feature type="non-terminal residue" evidence="7">
    <location>
        <position position="1"/>
    </location>
</feature>
<keyword evidence="5" id="KW-1133">Transmembrane helix</keyword>
<feature type="domain" description="GP-PDE" evidence="6">
    <location>
        <begin position="103"/>
        <end position="344"/>
    </location>
</feature>
<reference evidence="7" key="1">
    <citation type="submission" date="2015-08" db="EMBL/GenBank/DDBJ databases">
        <authorList>
            <person name="Babu N.S."/>
            <person name="Beckwith C.J."/>
            <person name="Beseler K.G."/>
            <person name="Brison A."/>
            <person name="Carone J.V."/>
            <person name="Caskin T.P."/>
            <person name="Diamond M."/>
            <person name="Durham M.E."/>
            <person name="Foxe J.M."/>
            <person name="Go M."/>
            <person name="Henderson B.A."/>
            <person name="Jones I.B."/>
            <person name="McGettigan J.A."/>
            <person name="Micheletti S.J."/>
            <person name="Nasrallah M.E."/>
            <person name="Ortiz D."/>
            <person name="Piller C.R."/>
            <person name="Privatt S.R."/>
            <person name="Schneider S.L."/>
            <person name="Sharp S."/>
            <person name="Smith T.C."/>
            <person name="Stanton J.D."/>
            <person name="Ullery H.E."/>
            <person name="Wilson R.J."/>
            <person name="Serrano M.G."/>
            <person name="Buck G."/>
            <person name="Lee V."/>
            <person name="Wang Y."/>
            <person name="Carvalho R."/>
            <person name="Voegtly L."/>
            <person name="Shi R."/>
            <person name="Duckworth R."/>
            <person name="Johnson A."/>
            <person name="Loviza R."/>
            <person name="Walstead R."/>
            <person name="Shah Z."/>
            <person name="Kiflezghi M."/>
            <person name="Wade K."/>
            <person name="Ball S.L."/>
            <person name="Bradley K.W."/>
            <person name="Asai D.J."/>
            <person name="Bowman C.A."/>
            <person name="Russell D.A."/>
            <person name="Pope W.H."/>
            <person name="Jacobs-Sera D."/>
            <person name="Hendrix R.W."/>
            <person name="Hatfull G.F."/>
        </authorList>
    </citation>
    <scope>NUCLEOTIDE SEQUENCE</scope>
</reference>
<dbReference type="Gene3D" id="3.20.20.190">
    <property type="entry name" value="Phosphatidylinositol (PI) phosphodiesterase"/>
    <property type="match status" value="1"/>
</dbReference>
<sequence length="361" mass="39788">HLPPYHERPGEPYFGPLAMLPLHRSRPGTRPEWTVQPSSRPRRQRKPSSSLTTYLWTAVAIFALVTYFLYRTLSNADVKEATVELEKLYSRPSPEYCLRKTPPLVCGHGGDSSDAPPNSARAFQTALQDNVPCMEVDVARTKDGRLVVLHARELAALTGTSGKQVSEYSWPELSQLRWGDSDEGVMPVKPLLQLLQPSLQTIILDVKPTLDDNMQPTDLPVMTSAVAALLREVPCPNCIVWGKFDELALALRQAVPGQSVGYVVMNETAEVRSAGWDVPLRSPEAQVTALHYAMASTQLLDLLHAAAKRVIVWTANAPHMVRLALDAGADGVVTSYPKMVQKALMQRRDACLRLYGHAPVG</sequence>
<feature type="region of interest" description="Disordered" evidence="4">
    <location>
        <begin position="25"/>
        <end position="47"/>
    </location>
</feature>
<dbReference type="GO" id="GO:0006629">
    <property type="term" value="P:lipid metabolic process"/>
    <property type="evidence" value="ECO:0007669"/>
    <property type="project" value="InterPro"/>
</dbReference>
<dbReference type="EC" id="3.1.4.46" evidence="1"/>
<dbReference type="GO" id="GO:0006071">
    <property type="term" value="P:glycerol metabolic process"/>
    <property type="evidence" value="ECO:0007669"/>
    <property type="project" value="UniProtKB-KW"/>
</dbReference>
<feature type="transmembrane region" description="Helical" evidence="5">
    <location>
        <begin position="51"/>
        <end position="70"/>
    </location>
</feature>
<dbReference type="InterPro" id="IPR030395">
    <property type="entry name" value="GP_PDE_dom"/>
</dbReference>
<evidence type="ECO:0000256" key="3">
    <source>
        <dbReference type="ARBA" id="ARBA00047512"/>
    </source>
</evidence>
<dbReference type="Pfam" id="PF03009">
    <property type="entry name" value="GDPD"/>
    <property type="match status" value="1"/>
</dbReference>
<evidence type="ECO:0000256" key="5">
    <source>
        <dbReference type="SAM" id="Phobius"/>
    </source>
</evidence>
<comment type="catalytic activity">
    <reaction evidence="3">
        <text>a sn-glycero-3-phosphodiester + H2O = an alcohol + sn-glycerol 3-phosphate + H(+)</text>
        <dbReference type="Rhea" id="RHEA:12969"/>
        <dbReference type="ChEBI" id="CHEBI:15377"/>
        <dbReference type="ChEBI" id="CHEBI:15378"/>
        <dbReference type="ChEBI" id="CHEBI:30879"/>
        <dbReference type="ChEBI" id="CHEBI:57597"/>
        <dbReference type="ChEBI" id="CHEBI:83408"/>
        <dbReference type="EC" id="3.1.4.46"/>
    </reaction>
</comment>
<organism evidence="7">
    <name type="scientific">Auxenochlorella protothecoides</name>
    <name type="common">Green microalga</name>
    <name type="synonym">Chlorella protothecoides</name>
    <dbReference type="NCBI Taxonomy" id="3075"/>
    <lineage>
        <taxon>Eukaryota</taxon>
        <taxon>Viridiplantae</taxon>
        <taxon>Chlorophyta</taxon>
        <taxon>core chlorophytes</taxon>
        <taxon>Trebouxiophyceae</taxon>
        <taxon>Chlorellales</taxon>
        <taxon>Chlorellaceae</taxon>
        <taxon>Auxenochlorella</taxon>
    </lineage>
</organism>
<evidence type="ECO:0000256" key="4">
    <source>
        <dbReference type="SAM" id="MobiDB-lite"/>
    </source>
</evidence>
<keyword evidence="5" id="KW-0472">Membrane</keyword>
<keyword evidence="2" id="KW-0319">Glycerol metabolism</keyword>
<dbReference type="PANTHER" id="PTHR47449:SF2">
    <property type="entry name" value="GLYCEROPHOSPHODIESTER PHOSPHODIESTERASE GDPD4"/>
    <property type="match status" value="1"/>
</dbReference>
<name>A0A1D2A346_AUXPR</name>
<dbReference type="GO" id="GO:0008889">
    <property type="term" value="F:glycerophosphodiester phosphodiesterase activity"/>
    <property type="evidence" value="ECO:0007669"/>
    <property type="project" value="UniProtKB-EC"/>
</dbReference>
<protein>
    <recommendedName>
        <fullName evidence="1">glycerophosphodiester phosphodiesterase</fullName>
        <ecNumber evidence="1">3.1.4.46</ecNumber>
    </recommendedName>
</protein>
<proteinExistence type="predicted"/>